<keyword evidence="2" id="KW-1185">Reference proteome</keyword>
<name>A8WL94_CAEBR</name>
<reference evidence="1 2" key="2">
    <citation type="journal article" date="2011" name="PLoS Genet.">
        <title>Caenorhabditis briggsae recombinant inbred line genotypes reveal inter-strain incompatibility and the evolution of recombination.</title>
        <authorList>
            <person name="Ross J.A."/>
            <person name="Koboldt D.C."/>
            <person name="Staisch J.E."/>
            <person name="Chamberlin H.M."/>
            <person name="Gupta B.P."/>
            <person name="Miller R.D."/>
            <person name="Baird S.E."/>
            <person name="Haag E.S."/>
        </authorList>
    </citation>
    <scope>NUCLEOTIDE SEQUENCE [LARGE SCALE GENOMIC DNA]</scope>
    <source>
        <strain evidence="1 2">AF16</strain>
    </source>
</reference>
<accession>A8WL94</accession>
<dbReference type="EMBL" id="HE601402">
    <property type="protein sequence ID" value="CAP21238.2"/>
    <property type="molecule type" value="Genomic_DNA"/>
</dbReference>
<dbReference type="GeneID" id="8590426"/>
<gene>
    <name evidence="1" type="ORF">CBG24688</name>
    <name evidence="1" type="ORF">CBG_24688</name>
</gene>
<dbReference type="Proteomes" id="UP000008549">
    <property type="component" value="Unassembled WGS sequence"/>
</dbReference>
<reference evidence="1 2" key="1">
    <citation type="journal article" date="2003" name="PLoS Biol.">
        <title>The genome sequence of Caenorhabditis briggsae: a platform for comparative genomics.</title>
        <authorList>
            <person name="Stein L.D."/>
            <person name="Bao Z."/>
            <person name="Blasiar D."/>
            <person name="Blumenthal T."/>
            <person name="Brent M.R."/>
            <person name="Chen N."/>
            <person name="Chinwalla A."/>
            <person name="Clarke L."/>
            <person name="Clee C."/>
            <person name="Coghlan A."/>
            <person name="Coulson A."/>
            <person name="D'Eustachio P."/>
            <person name="Fitch D.H."/>
            <person name="Fulton L.A."/>
            <person name="Fulton R.E."/>
            <person name="Griffiths-Jones S."/>
            <person name="Harris T.W."/>
            <person name="Hillier L.W."/>
            <person name="Kamath R."/>
            <person name="Kuwabara P.E."/>
            <person name="Mardis E.R."/>
            <person name="Marra M.A."/>
            <person name="Miner T.L."/>
            <person name="Minx P."/>
            <person name="Mullikin J.C."/>
            <person name="Plumb R.W."/>
            <person name="Rogers J."/>
            <person name="Schein J.E."/>
            <person name="Sohrmann M."/>
            <person name="Spieth J."/>
            <person name="Stajich J.E."/>
            <person name="Wei C."/>
            <person name="Willey D."/>
            <person name="Wilson R.K."/>
            <person name="Durbin R."/>
            <person name="Waterston R.H."/>
        </authorList>
    </citation>
    <scope>NUCLEOTIDE SEQUENCE [LARGE SCALE GENOMIC DNA]</scope>
    <source>
        <strain evidence="1 2">AF16</strain>
    </source>
</reference>
<evidence type="ECO:0000313" key="1">
    <source>
        <dbReference type="EMBL" id="CAP21238.2"/>
    </source>
</evidence>
<dbReference type="KEGG" id="cbr:CBG_24688"/>
<evidence type="ECO:0000313" key="2">
    <source>
        <dbReference type="Proteomes" id="UP000008549"/>
    </source>
</evidence>
<proteinExistence type="predicted"/>
<dbReference type="AlphaFoldDB" id="A8WL94"/>
<dbReference type="HOGENOM" id="CLU_1511944_0_0_1"/>
<protein>
    <submittedName>
        <fullName evidence="1">Protein CBG24688</fullName>
    </submittedName>
</protein>
<sequence>MFCRGVTLGSVGFPVTAPEKQATSLCVLSGKIGESASVTGELVMSVARSGTTSGQISGVETITTTVVSPLDRLVLDAVDRIVAEGLPLLVEQMLQDSTFNKIQERYRQFSVQILEQAMVQPRHHQLGEVEEEEHYVPELAEEEQLAVQFSVLEHLLLLLESSSVAQNTSKSTNKKPSL</sequence>
<dbReference type="CTD" id="8590426"/>
<organism evidence="1 2">
    <name type="scientific">Caenorhabditis briggsae</name>
    <dbReference type="NCBI Taxonomy" id="6238"/>
    <lineage>
        <taxon>Eukaryota</taxon>
        <taxon>Metazoa</taxon>
        <taxon>Ecdysozoa</taxon>
        <taxon>Nematoda</taxon>
        <taxon>Chromadorea</taxon>
        <taxon>Rhabditida</taxon>
        <taxon>Rhabditina</taxon>
        <taxon>Rhabditomorpha</taxon>
        <taxon>Rhabditoidea</taxon>
        <taxon>Rhabditidae</taxon>
        <taxon>Peloderinae</taxon>
        <taxon>Caenorhabditis</taxon>
    </lineage>
</organism>
<dbReference type="RefSeq" id="XP_002648423.2">
    <property type="nucleotide sequence ID" value="XM_002648377.2"/>
</dbReference>